<dbReference type="RefSeq" id="WP_104840972.1">
    <property type="nucleotide sequence ID" value="NZ_CP024310.1"/>
</dbReference>
<dbReference type="InterPro" id="IPR028098">
    <property type="entry name" value="Glyco_trans_4-like_N"/>
</dbReference>
<dbReference type="Gene3D" id="3.40.50.2000">
    <property type="entry name" value="Glycogen Phosphorylase B"/>
    <property type="match status" value="2"/>
</dbReference>
<dbReference type="InterPro" id="IPR001296">
    <property type="entry name" value="Glyco_trans_1"/>
</dbReference>
<dbReference type="Pfam" id="PF13439">
    <property type="entry name" value="Glyco_transf_4"/>
    <property type="match status" value="1"/>
</dbReference>
<feature type="domain" description="Glycosyltransferase subfamily 4-like N-terminal" evidence="2">
    <location>
        <begin position="15"/>
        <end position="188"/>
    </location>
</feature>
<dbReference type="GO" id="GO:0016757">
    <property type="term" value="F:glycosyltransferase activity"/>
    <property type="evidence" value="ECO:0007669"/>
    <property type="project" value="InterPro"/>
</dbReference>
<dbReference type="InterPro" id="IPR050194">
    <property type="entry name" value="Glycosyltransferase_grp1"/>
</dbReference>
<sequence>MRVGFVVGQFPMLSETFVIGQMAGLLRRGFQVEVVCNGISDYNFADRRQEPLATLLARTRDWWGAASRLRPAIGRLPPKLRDKASTALDMSSVARLNACDVIVAHFGHNGARAARLKKWKRLTPPIVTIFHGYDVGVPLKERGLGRYDDLFQHGALNLTVNDYFRRVLIEAGAPEAKVAVHHMGIDLKKIPYEWKSWCGATVQLISVCRLAEKKGIEFALRALGRLRSTAPALDWRYTIIGDGPLRPELEALAAELGIASQVSFLGSLPHQDVKQWLRRSHAFVLPSVTAENGDVEGIPVALMEAMAAGLTVVSSTHSGIPELIEDGKTGFLAAERDVETLADRLRFIAEHPDECEIIARDARRKVEAEFDMQALDDDFARILSRFPQTRLVA</sequence>
<dbReference type="Pfam" id="PF00534">
    <property type="entry name" value="Glycos_transf_1"/>
    <property type="match status" value="1"/>
</dbReference>
<dbReference type="EMBL" id="CP024310">
    <property type="protein sequence ID" value="AUX79661.1"/>
    <property type="molecule type" value="Genomic_DNA"/>
</dbReference>
<dbReference type="PANTHER" id="PTHR45947">
    <property type="entry name" value="SULFOQUINOVOSYL TRANSFERASE SQD2"/>
    <property type="match status" value="1"/>
</dbReference>
<evidence type="ECO:0000313" key="3">
    <source>
        <dbReference type="EMBL" id="AUX79661.1"/>
    </source>
</evidence>
<dbReference type="SUPFAM" id="SSF53756">
    <property type="entry name" value="UDP-Glycosyltransferase/glycogen phosphorylase"/>
    <property type="match status" value="1"/>
</dbReference>
<keyword evidence="3" id="KW-0614">Plasmid</keyword>
<gene>
    <name evidence="3" type="primary">wcaL</name>
    <name evidence="3" type="ORF">NXT3_PC00500</name>
</gene>
<dbReference type="Proteomes" id="UP000239340">
    <property type="component" value="Plasmid pSfreNXT3c"/>
</dbReference>
<name>A0A2L0HDT7_RHIFR</name>
<feature type="domain" description="Glycosyl transferase family 1" evidence="1">
    <location>
        <begin position="204"/>
        <end position="364"/>
    </location>
</feature>
<organism evidence="3 4">
    <name type="scientific">Rhizobium fredii</name>
    <name type="common">Sinorhizobium fredii</name>
    <dbReference type="NCBI Taxonomy" id="380"/>
    <lineage>
        <taxon>Bacteria</taxon>
        <taxon>Pseudomonadati</taxon>
        <taxon>Pseudomonadota</taxon>
        <taxon>Alphaproteobacteria</taxon>
        <taxon>Hyphomicrobiales</taxon>
        <taxon>Rhizobiaceae</taxon>
        <taxon>Sinorhizobium/Ensifer group</taxon>
        <taxon>Sinorhizobium</taxon>
    </lineage>
</organism>
<reference evidence="3 4" key="1">
    <citation type="submission" date="2017-10" db="EMBL/GenBank/DDBJ databases">
        <title>Analysis of the genome sequences of Rhizobium populations associated to common bean (phaseolus vulgaris).</title>
        <authorList>
            <person name="Bustos P."/>
            <person name="Santamaria R.I."/>
            <person name="Miranda-Sanchez F."/>
            <person name="Perez-Carrascal O."/>
            <person name="Juarez S."/>
            <person name="Lozano L."/>
            <person name="Martinez-Flores I."/>
            <person name="Vinuesa P."/>
            <person name="Martinez-Romero E."/>
            <person name="Cevallos M.A."/>
            <person name="Romero D."/>
            <person name="Davila G."/>
            <person name="Gonzalez V."/>
        </authorList>
    </citation>
    <scope>NUCLEOTIDE SEQUENCE [LARGE SCALE GENOMIC DNA]</scope>
    <source>
        <strain evidence="3 4">NXT3</strain>
        <plasmid evidence="4">Plasmid psfrenxt3c</plasmid>
    </source>
</reference>
<keyword evidence="3" id="KW-0808">Transferase</keyword>
<evidence type="ECO:0000259" key="2">
    <source>
        <dbReference type="Pfam" id="PF13439"/>
    </source>
</evidence>
<protein>
    <submittedName>
        <fullName evidence="3">Colanic acid biosynthesis glycosyltransferase WcaL</fullName>
    </submittedName>
</protein>
<evidence type="ECO:0000259" key="1">
    <source>
        <dbReference type="Pfam" id="PF00534"/>
    </source>
</evidence>
<geneLocation type="plasmid" evidence="4">
    <name>psfrenxt3c</name>
</geneLocation>
<proteinExistence type="predicted"/>
<evidence type="ECO:0000313" key="4">
    <source>
        <dbReference type="Proteomes" id="UP000239340"/>
    </source>
</evidence>
<accession>A0A2L0HDT7</accession>
<dbReference type="AlphaFoldDB" id="A0A2L0HDT7"/>
<dbReference type="PANTHER" id="PTHR45947:SF14">
    <property type="entry name" value="SLL1723 PROTEIN"/>
    <property type="match status" value="1"/>
</dbReference>